<dbReference type="InterPro" id="IPR043216">
    <property type="entry name" value="PAP-like"/>
</dbReference>
<evidence type="ECO:0000259" key="8">
    <source>
        <dbReference type="SMART" id="SM00014"/>
    </source>
</evidence>
<gene>
    <name evidence="9" type="ORF">DFH08DRAFT_962694</name>
</gene>
<proteinExistence type="inferred from homology"/>
<feature type="transmembrane region" description="Helical" evidence="7">
    <location>
        <begin position="100"/>
        <end position="121"/>
    </location>
</feature>
<dbReference type="GO" id="GO:0006644">
    <property type="term" value="P:phospholipid metabolic process"/>
    <property type="evidence" value="ECO:0007669"/>
    <property type="project" value="InterPro"/>
</dbReference>
<reference evidence="9" key="1">
    <citation type="submission" date="2023-03" db="EMBL/GenBank/DDBJ databases">
        <title>Massive genome expansion in bonnet fungi (Mycena s.s.) driven by repeated elements and novel gene families across ecological guilds.</title>
        <authorList>
            <consortium name="Lawrence Berkeley National Laboratory"/>
            <person name="Harder C.B."/>
            <person name="Miyauchi S."/>
            <person name="Viragh M."/>
            <person name="Kuo A."/>
            <person name="Thoen E."/>
            <person name="Andreopoulos B."/>
            <person name="Lu D."/>
            <person name="Skrede I."/>
            <person name="Drula E."/>
            <person name="Henrissat B."/>
            <person name="Morin E."/>
            <person name="Kohler A."/>
            <person name="Barry K."/>
            <person name="LaButti K."/>
            <person name="Morin E."/>
            <person name="Salamov A."/>
            <person name="Lipzen A."/>
            <person name="Mereny Z."/>
            <person name="Hegedus B."/>
            <person name="Baldrian P."/>
            <person name="Stursova M."/>
            <person name="Weitz H."/>
            <person name="Taylor A."/>
            <person name="Grigoriev I.V."/>
            <person name="Nagy L.G."/>
            <person name="Martin F."/>
            <person name="Kauserud H."/>
        </authorList>
    </citation>
    <scope>NUCLEOTIDE SEQUENCE</scope>
    <source>
        <strain evidence="9">CBHHK002</strain>
    </source>
</reference>
<accession>A0AAD6ZXT3</accession>
<dbReference type="GO" id="GO:0016020">
    <property type="term" value="C:membrane"/>
    <property type="evidence" value="ECO:0007669"/>
    <property type="project" value="UniProtKB-SubCell"/>
</dbReference>
<keyword evidence="4 7" id="KW-1133">Transmembrane helix</keyword>
<evidence type="ECO:0000256" key="1">
    <source>
        <dbReference type="ARBA" id="ARBA00004141"/>
    </source>
</evidence>
<dbReference type="Proteomes" id="UP001218218">
    <property type="component" value="Unassembled WGS sequence"/>
</dbReference>
<dbReference type="CDD" id="cd03390">
    <property type="entry name" value="PAP2_containing_1_like"/>
    <property type="match status" value="1"/>
</dbReference>
<keyword evidence="10" id="KW-1185">Reference proteome</keyword>
<evidence type="ECO:0000256" key="5">
    <source>
        <dbReference type="ARBA" id="ARBA00023136"/>
    </source>
</evidence>
<keyword evidence="3 7" id="KW-0812">Transmembrane</keyword>
<comment type="subcellular location">
    <subcellularLocation>
        <location evidence="1">Membrane</location>
        <topology evidence="1">Multi-pass membrane protein</topology>
    </subcellularLocation>
</comment>
<feature type="region of interest" description="Disordered" evidence="6">
    <location>
        <begin position="317"/>
        <end position="340"/>
    </location>
</feature>
<feature type="transmembrane region" description="Helical" evidence="7">
    <location>
        <begin position="67"/>
        <end position="88"/>
    </location>
</feature>
<dbReference type="AlphaFoldDB" id="A0AAD6ZXT3"/>
<dbReference type="PANTHER" id="PTHR10165">
    <property type="entry name" value="LIPID PHOSPHATE PHOSPHATASE"/>
    <property type="match status" value="1"/>
</dbReference>
<comment type="caution">
    <text evidence="9">The sequence shown here is derived from an EMBL/GenBank/DDBJ whole genome shotgun (WGS) entry which is preliminary data.</text>
</comment>
<dbReference type="FunFam" id="1.20.144.10:FF:000017">
    <property type="entry name" value="Diacylglycerol pyrophosphate phosphatase 1"/>
    <property type="match status" value="1"/>
</dbReference>
<evidence type="ECO:0000313" key="9">
    <source>
        <dbReference type="EMBL" id="KAJ7343620.1"/>
    </source>
</evidence>
<name>A0AAD6ZXT3_9AGAR</name>
<organism evidence="9 10">
    <name type="scientific">Mycena albidolilacea</name>
    <dbReference type="NCBI Taxonomy" id="1033008"/>
    <lineage>
        <taxon>Eukaryota</taxon>
        <taxon>Fungi</taxon>
        <taxon>Dikarya</taxon>
        <taxon>Basidiomycota</taxon>
        <taxon>Agaricomycotina</taxon>
        <taxon>Agaricomycetes</taxon>
        <taxon>Agaricomycetidae</taxon>
        <taxon>Agaricales</taxon>
        <taxon>Marasmiineae</taxon>
        <taxon>Mycenaceae</taxon>
        <taxon>Mycena</taxon>
    </lineage>
</organism>
<protein>
    <submittedName>
        <fullName evidence="9">Phosphatidic acid phosphatase type 2/haloperoxidase</fullName>
    </submittedName>
</protein>
<dbReference type="GO" id="GO:0046839">
    <property type="term" value="P:phospholipid dephosphorylation"/>
    <property type="evidence" value="ECO:0007669"/>
    <property type="project" value="TreeGrafter"/>
</dbReference>
<evidence type="ECO:0000313" key="10">
    <source>
        <dbReference type="Proteomes" id="UP001218218"/>
    </source>
</evidence>
<dbReference type="EMBL" id="JARIHO010000023">
    <property type="protein sequence ID" value="KAJ7343620.1"/>
    <property type="molecule type" value="Genomic_DNA"/>
</dbReference>
<dbReference type="SMART" id="SM00014">
    <property type="entry name" value="acidPPc"/>
    <property type="match status" value="1"/>
</dbReference>
<evidence type="ECO:0000256" key="7">
    <source>
        <dbReference type="SAM" id="Phobius"/>
    </source>
</evidence>
<dbReference type="SUPFAM" id="SSF48317">
    <property type="entry name" value="Acid phosphatase/Vanadium-dependent haloperoxidase"/>
    <property type="match status" value="1"/>
</dbReference>
<keyword evidence="5 7" id="KW-0472">Membrane</keyword>
<dbReference type="PANTHER" id="PTHR10165:SF35">
    <property type="entry name" value="RE23632P"/>
    <property type="match status" value="1"/>
</dbReference>
<comment type="similarity">
    <text evidence="2">Belongs to the PA-phosphatase related phosphoesterase family.</text>
</comment>
<feature type="domain" description="Phosphatidic acid phosphatase type 2/haloperoxidase" evidence="8">
    <location>
        <begin position="100"/>
        <end position="245"/>
    </location>
</feature>
<feature type="transmembrane region" description="Helical" evidence="7">
    <location>
        <begin position="227"/>
        <end position="245"/>
    </location>
</feature>
<dbReference type="GO" id="GO:0008195">
    <property type="term" value="F:phosphatidate phosphatase activity"/>
    <property type="evidence" value="ECO:0007669"/>
    <property type="project" value="TreeGrafter"/>
</dbReference>
<feature type="transmembrane region" description="Helical" evidence="7">
    <location>
        <begin position="200"/>
        <end position="221"/>
    </location>
</feature>
<evidence type="ECO:0000256" key="3">
    <source>
        <dbReference type="ARBA" id="ARBA00022692"/>
    </source>
</evidence>
<dbReference type="Gene3D" id="1.20.144.10">
    <property type="entry name" value="Phosphatidic acid phosphatase type 2/haloperoxidase"/>
    <property type="match status" value="1"/>
</dbReference>
<dbReference type="InterPro" id="IPR036938">
    <property type="entry name" value="PAP2/HPO_sf"/>
</dbReference>
<evidence type="ECO:0000256" key="2">
    <source>
        <dbReference type="ARBA" id="ARBA00008816"/>
    </source>
</evidence>
<dbReference type="Pfam" id="PF01569">
    <property type="entry name" value="PAP2"/>
    <property type="match status" value="1"/>
</dbReference>
<evidence type="ECO:0000256" key="6">
    <source>
        <dbReference type="SAM" id="MobiDB-lite"/>
    </source>
</evidence>
<evidence type="ECO:0000256" key="4">
    <source>
        <dbReference type="ARBA" id="ARBA00022989"/>
    </source>
</evidence>
<sequence>MPAARLSSTSATSRRKLLMSYAPDWLLTLALAAIFLSLDKVHGFRRQFSLEDTSLRHTYSVHERVPDFALYLIAIVAPIVFQAVINLLTIRSWWDLHNGWLGLVLGLSITGSITQFVKITVGRPRPDLIDRCQPIPGSVDPVYGLSNSSICTNPSDSSIMLDGFRSFPSGHSSLSFAGLGFLAFYLAGKLHLFDHRGYAAKAWISLVPFAGAALVAISRTMDYRHHWHDVLVGSILGTVVSYFAYRQYYPSLRSEVSHRPYSPRIARADEHLGQHKRTNARLAYRDDHLTAEDVVDSGPLEGTVLRDGPESLREVWRDHEDHEESTALQPGSGGIPLETV</sequence>
<dbReference type="InterPro" id="IPR000326">
    <property type="entry name" value="PAP2/HPO"/>
</dbReference>
<feature type="transmembrane region" description="Helical" evidence="7">
    <location>
        <begin position="170"/>
        <end position="188"/>
    </location>
</feature>